<evidence type="ECO:0000313" key="2">
    <source>
        <dbReference type="EMBL" id="EJG85807.1"/>
    </source>
</evidence>
<feature type="transmembrane region" description="Helical" evidence="1">
    <location>
        <begin position="12"/>
        <end position="35"/>
    </location>
</feature>
<gene>
    <name evidence="2" type="ORF">SPAR10_1403</name>
</gene>
<evidence type="ECO:0000313" key="3">
    <source>
        <dbReference type="Proteomes" id="UP000010312"/>
    </source>
</evidence>
<name>J1S7R6_9STRE</name>
<keyword evidence="1" id="KW-0812">Transmembrane</keyword>
<accession>J1S7R6</accession>
<dbReference type="PATRIC" id="fig|1159208.3.peg.1333"/>
<reference evidence="2 3" key="1">
    <citation type="submission" date="2012-05" db="EMBL/GenBank/DDBJ databases">
        <title>Genomic Sequence of Streptococcus mitis SPAR10.</title>
        <authorList>
            <person name="Chancey S."/>
            <person name="Kumar N."/>
            <person name="Sengamalay N."/>
            <person name="Matthews C."/>
            <person name="Hine E."/>
            <person name="Pallavajjal A."/>
            <person name="Abolude O."/>
            <person name="Daugherty S.C."/>
            <person name="Parankush S.P."/>
            <person name="Sadzewicz L."/>
            <person name="Tallon L.J."/>
            <person name="Farley M.M."/>
            <person name="Baughman W."/>
            <person name="McGee L."/>
            <person name="Stephens D.S."/>
            <person name="Tettelin H."/>
        </authorList>
    </citation>
    <scope>NUCLEOTIDE SEQUENCE [LARGE SCALE GENOMIC DNA]</scope>
    <source>
        <strain evidence="2 3">SPAR10</strain>
    </source>
</reference>
<comment type="caution">
    <text evidence="2">The sequence shown here is derived from an EMBL/GenBank/DDBJ whole genome shotgun (WGS) entry which is preliminary data.</text>
</comment>
<keyword evidence="1" id="KW-0472">Membrane</keyword>
<dbReference type="AlphaFoldDB" id="J1S7R6"/>
<evidence type="ECO:0000256" key="1">
    <source>
        <dbReference type="SAM" id="Phobius"/>
    </source>
</evidence>
<dbReference type="EMBL" id="ALCH01000005">
    <property type="protein sequence ID" value="EJG85807.1"/>
    <property type="molecule type" value="Genomic_DNA"/>
</dbReference>
<organism evidence="2 3">
    <name type="scientific">Streptococcus infantis SPAR10</name>
    <dbReference type="NCBI Taxonomy" id="1159208"/>
    <lineage>
        <taxon>Bacteria</taxon>
        <taxon>Bacillati</taxon>
        <taxon>Bacillota</taxon>
        <taxon>Bacilli</taxon>
        <taxon>Lactobacillales</taxon>
        <taxon>Streptococcaceae</taxon>
        <taxon>Streptococcus</taxon>
    </lineage>
</organism>
<sequence length="45" mass="5226">MYWNEVFQGHQNVFNAFLIGTAVISFLPAIYLFFVQRKIKQASTS</sequence>
<keyword evidence="1" id="KW-1133">Transmembrane helix</keyword>
<proteinExistence type="predicted"/>
<protein>
    <submittedName>
        <fullName evidence="2">Uncharacterized protein</fullName>
    </submittedName>
</protein>
<dbReference type="Proteomes" id="UP000010312">
    <property type="component" value="Unassembled WGS sequence"/>
</dbReference>